<dbReference type="Proteomes" id="UP000191901">
    <property type="component" value="Chromosome"/>
</dbReference>
<protein>
    <submittedName>
        <fullName evidence="1">Uncharacterized protein</fullName>
    </submittedName>
</protein>
<name>A0A1Z3HV80_9CYAN</name>
<proteinExistence type="predicted"/>
<gene>
    <name evidence="1" type="ORF">XM38_051960</name>
</gene>
<sequence length="43" mass="4788">MGRWTAWAEEWAAIGVRGIAGDALPSILPNLIENNLLREKQLI</sequence>
<evidence type="ECO:0000313" key="1">
    <source>
        <dbReference type="EMBL" id="ASC74221.1"/>
    </source>
</evidence>
<evidence type="ECO:0000313" key="2">
    <source>
        <dbReference type="Proteomes" id="UP000191901"/>
    </source>
</evidence>
<keyword evidence="2" id="KW-1185">Reference proteome</keyword>
<reference evidence="1 2" key="1">
    <citation type="journal article" date="2016" name="Biochim. Biophys. Acta">
        <title>Characterization of red-shifted phycobilisomes isolated from the chlorophyll f-containing cyanobacterium Halomicronema hongdechloris.</title>
        <authorList>
            <person name="Li Y."/>
            <person name="Lin Y."/>
            <person name="Garvey C.J."/>
            <person name="Birch D."/>
            <person name="Corkery R.W."/>
            <person name="Loughlin P.C."/>
            <person name="Scheer H."/>
            <person name="Willows R.D."/>
            <person name="Chen M."/>
        </authorList>
    </citation>
    <scope>NUCLEOTIDE SEQUENCE [LARGE SCALE GENOMIC DNA]</scope>
    <source>
        <strain evidence="1 2">C2206</strain>
    </source>
</reference>
<dbReference type="EMBL" id="CP021983">
    <property type="protein sequence ID" value="ASC74221.1"/>
    <property type="molecule type" value="Genomic_DNA"/>
</dbReference>
<dbReference type="AlphaFoldDB" id="A0A1Z3HV80"/>
<organism evidence="1 2">
    <name type="scientific">Halomicronema hongdechloris C2206</name>
    <dbReference type="NCBI Taxonomy" id="1641165"/>
    <lineage>
        <taxon>Bacteria</taxon>
        <taxon>Bacillati</taxon>
        <taxon>Cyanobacteriota</taxon>
        <taxon>Cyanophyceae</taxon>
        <taxon>Nodosilineales</taxon>
        <taxon>Nodosilineaceae</taxon>
        <taxon>Halomicronema</taxon>
    </lineage>
</organism>
<dbReference type="KEGG" id="hhg:XM38_051960"/>
<accession>A0A1Z3HV80</accession>